<keyword evidence="5" id="KW-0819">tRNA processing</keyword>
<dbReference type="GO" id="GO:0046872">
    <property type="term" value="F:metal ion binding"/>
    <property type="evidence" value="ECO:0007669"/>
    <property type="project" value="UniProtKB-KW"/>
</dbReference>
<evidence type="ECO:0000313" key="13">
    <source>
        <dbReference type="Proteomes" id="UP000504633"/>
    </source>
</evidence>
<dbReference type="FunFam" id="3.60.15.10:FF:000080">
    <property type="entry name" value="Ribonuclease Z, mitochondrial"/>
    <property type="match status" value="1"/>
</dbReference>
<comment type="catalytic activity">
    <reaction evidence="1">
        <text>Endonucleolytic cleavage of RNA, removing extra 3' nucleotides from tRNA precursor, generating 3' termini of tRNAs. A 3'-hydroxy group is left at the tRNA terminus and a 5'-phosphoryl group is left at the trailer molecule.</text>
        <dbReference type="EC" id="3.1.26.11"/>
    </reaction>
</comment>
<dbReference type="Gene3D" id="3.60.15.10">
    <property type="entry name" value="Ribonuclease Z/Hydroxyacylglutathione hydrolase-like"/>
    <property type="match status" value="2"/>
</dbReference>
<evidence type="ECO:0000313" key="14">
    <source>
        <dbReference type="RefSeq" id="XP_023171842.2"/>
    </source>
</evidence>
<dbReference type="EC" id="3.1.26.11" evidence="4"/>
<dbReference type="AlphaFoldDB" id="A0A6J1LX15"/>
<accession>A0A6J1LX15</accession>
<dbReference type="Pfam" id="PF13691">
    <property type="entry name" value="Lactamase_B_4"/>
    <property type="match status" value="1"/>
</dbReference>
<dbReference type="InterPro" id="IPR036866">
    <property type="entry name" value="RibonucZ/Hydroxyglut_hydro"/>
</dbReference>
<keyword evidence="13" id="KW-1185">Reference proteome</keyword>
<evidence type="ECO:0000256" key="6">
    <source>
        <dbReference type="ARBA" id="ARBA00022722"/>
    </source>
</evidence>
<evidence type="ECO:0000256" key="5">
    <source>
        <dbReference type="ARBA" id="ARBA00022694"/>
    </source>
</evidence>
<dbReference type="GO" id="GO:1990180">
    <property type="term" value="P:mitochondrial tRNA 3'-end processing"/>
    <property type="evidence" value="ECO:0007669"/>
    <property type="project" value="TreeGrafter"/>
</dbReference>
<dbReference type="Proteomes" id="UP000504633">
    <property type="component" value="Unplaced"/>
</dbReference>
<dbReference type="Pfam" id="PF23023">
    <property type="entry name" value="Anti-Pycsar_Apyc1"/>
    <property type="match status" value="1"/>
</dbReference>
<evidence type="ECO:0000256" key="9">
    <source>
        <dbReference type="ARBA" id="ARBA00022801"/>
    </source>
</evidence>
<evidence type="ECO:0000256" key="4">
    <source>
        <dbReference type="ARBA" id="ARBA00012477"/>
    </source>
</evidence>
<dbReference type="GO" id="GO:0005739">
    <property type="term" value="C:mitochondrion"/>
    <property type="evidence" value="ECO:0007669"/>
    <property type="project" value="TreeGrafter"/>
</dbReference>
<dbReference type="InterPro" id="IPR027794">
    <property type="entry name" value="tRNase_Z_dom"/>
</dbReference>
<dbReference type="GeneID" id="111600090"/>
<dbReference type="SUPFAM" id="SSF56281">
    <property type="entry name" value="Metallo-hydrolase/oxidoreductase"/>
    <property type="match status" value="2"/>
</dbReference>
<dbReference type="CTD" id="36086"/>
<evidence type="ECO:0000256" key="3">
    <source>
        <dbReference type="ARBA" id="ARBA00007823"/>
    </source>
</evidence>
<dbReference type="FunFam" id="3.60.15.10:FF:000051">
    <property type="entry name" value="Ribonuclease Z, mitochondrial"/>
    <property type="match status" value="1"/>
</dbReference>
<dbReference type="FunFam" id="3.60.15.10:FF:000068">
    <property type="entry name" value="Ribonuclease Z, mitochondrial"/>
    <property type="match status" value="1"/>
</dbReference>
<dbReference type="PANTHER" id="PTHR12553:SF49">
    <property type="entry name" value="ZINC PHOSPHODIESTERASE ELAC PROTEIN 2"/>
    <property type="match status" value="1"/>
</dbReference>
<evidence type="ECO:0000256" key="8">
    <source>
        <dbReference type="ARBA" id="ARBA00022759"/>
    </source>
</evidence>
<evidence type="ECO:0000256" key="7">
    <source>
        <dbReference type="ARBA" id="ARBA00022723"/>
    </source>
</evidence>
<evidence type="ECO:0000256" key="11">
    <source>
        <dbReference type="SAM" id="MobiDB-lite"/>
    </source>
</evidence>
<dbReference type="CDD" id="cd07718">
    <property type="entry name" value="RNaseZ_ELAC1_ELAC2-C-term-like_MBL-fold"/>
    <property type="match status" value="1"/>
</dbReference>
<evidence type="ECO:0000256" key="10">
    <source>
        <dbReference type="ARBA" id="ARBA00022833"/>
    </source>
</evidence>
<name>A0A6J1LX15_DROHY</name>
<reference evidence="14 15" key="1">
    <citation type="submission" date="2025-04" db="UniProtKB">
        <authorList>
            <consortium name="RefSeq"/>
        </authorList>
    </citation>
    <scope>IDENTIFICATION</scope>
    <source>
        <strain evidence="14 15">15085-1641.00</strain>
        <tissue evidence="14 15">Whole body</tissue>
    </source>
</reference>
<proteinExistence type="inferred from homology"/>
<feature type="region of interest" description="Disordered" evidence="11">
    <location>
        <begin position="371"/>
        <end position="393"/>
    </location>
</feature>
<dbReference type="RefSeq" id="XP_023171842.2">
    <property type="nucleotide sequence ID" value="XM_023316074.2"/>
</dbReference>
<dbReference type="PANTHER" id="PTHR12553">
    <property type="entry name" value="ZINC PHOSPHODIESTERASE ELAC PROTEIN 2"/>
    <property type="match status" value="1"/>
</dbReference>
<dbReference type="GO" id="GO:0042781">
    <property type="term" value="F:3'-tRNA processing endoribonuclease activity"/>
    <property type="evidence" value="ECO:0007669"/>
    <property type="project" value="UniProtKB-EC"/>
</dbReference>
<organism evidence="13 14">
    <name type="scientific">Drosophila hydei</name>
    <name type="common">Fruit fly</name>
    <dbReference type="NCBI Taxonomy" id="7224"/>
    <lineage>
        <taxon>Eukaryota</taxon>
        <taxon>Metazoa</taxon>
        <taxon>Ecdysozoa</taxon>
        <taxon>Arthropoda</taxon>
        <taxon>Hexapoda</taxon>
        <taxon>Insecta</taxon>
        <taxon>Pterygota</taxon>
        <taxon>Neoptera</taxon>
        <taxon>Endopterygota</taxon>
        <taxon>Diptera</taxon>
        <taxon>Brachycera</taxon>
        <taxon>Muscomorpha</taxon>
        <taxon>Ephydroidea</taxon>
        <taxon>Drosophilidae</taxon>
        <taxon>Drosophila</taxon>
    </lineage>
</organism>
<evidence type="ECO:0000259" key="12">
    <source>
        <dbReference type="Pfam" id="PF13691"/>
    </source>
</evidence>
<comment type="similarity">
    <text evidence="3">Belongs to the RNase Z family.</text>
</comment>
<keyword evidence="7" id="KW-0479">Metal-binding</keyword>
<sequence length="792" mass="88738">MWLPMLKLQRFVPHGPLRTVTKDCIRMSSTVSTAAAEQKPPTKYERQPNVLRKKLSSVVPGSVNLQVLGAGANGAPSAVYLFTDQSRYLFNCGEGTQRLAHEHKTRLSRLEQIFVTRNTWTTVGGLPGLALTIQDAGVRNVGLHGPPHLDTMLQSMRRFVVLKNLQMQTIDSTLGVQYEDSILSVQPIVLRSEQQPLQPILSYICKLKPRPGALNLVKCVEAGVPPGPLLGQLKNGQDITLPCGTVVHSVDVTEPAETALSFVFIDVPSVDYLDSLKAQSEQYKQLANSELTEVALVVHFSPPELTAHADYLSFMQTNFSPCTQHIYLNSHLNHFSGYAAAHRIQYQLHQLAPCYFPLLAESAQLQQSCPSNTLSHSLKKTKLDNGVEEPRDNNLSDSEIVEEQELKQQQQQQLQLKQVQGFASMSSFHLRPKKGLDRTLESKLTPEEYIKETHAVPGFSELLAQLQSETADTLKIESKSYPRIIFLGTGSCIPNKTRNVSSILIQTAEEAFMLFDCGEGTHGQIVRLFGRERAREVMLQLQAVYVSHLHADHHIGLIALLRERQRLEPASPLLLLAPRQIEPWLSFYNRQIEPIEDAYTLVGNGELLEQPLAGERVEQLGMASIATCLVRHCPHAFGISVTLQAQHEGEPIKVTYSGDTMPCSDLVELGHNSTVLIHEATMEDDLEEEARIKTHSTISQAIQQGRDMQAKHIILTHFSQRYAKCPRLPSSEDMQHVAIAFDNMQVTVDDLPHYHKLYPALLAMYAEYTEELEQRAVKRELKQERKRKLAQT</sequence>
<dbReference type="KEGG" id="dhe:111600090"/>
<keyword evidence="9" id="KW-0378">Hydrolase</keyword>
<feature type="domain" description="tRNase Z endonuclease" evidence="12">
    <location>
        <begin position="77"/>
        <end position="125"/>
    </location>
</feature>
<evidence type="ECO:0000256" key="1">
    <source>
        <dbReference type="ARBA" id="ARBA00000402"/>
    </source>
</evidence>
<dbReference type="RefSeq" id="XP_030078924.1">
    <property type="nucleotide sequence ID" value="XM_030223064.1"/>
</dbReference>
<comment type="cofactor">
    <cofactor evidence="2">
        <name>Zn(2+)</name>
        <dbReference type="ChEBI" id="CHEBI:29105"/>
    </cofactor>
</comment>
<keyword evidence="8" id="KW-0255">Endonuclease</keyword>
<evidence type="ECO:0000313" key="15">
    <source>
        <dbReference type="RefSeq" id="XP_030078924.1"/>
    </source>
</evidence>
<keyword evidence="6" id="KW-0540">Nuclease</keyword>
<dbReference type="InterPro" id="IPR047151">
    <property type="entry name" value="RNZ2-like"/>
</dbReference>
<feature type="compositionally biased region" description="Basic and acidic residues" evidence="11">
    <location>
        <begin position="381"/>
        <end position="393"/>
    </location>
</feature>
<dbReference type="OMA" id="INYICQL"/>
<protein>
    <recommendedName>
        <fullName evidence="4">ribonuclease Z</fullName>
        <ecNumber evidence="4">3.1.26.11</ecNumber>
    </recommendedName>
</protein>
<dbReference type="KEGG" id="dhe:115482830"/>
<evidence type="ECO:0000256" key="2">
    <source>
        <dbReference type="ARBA" id="ARBA00001947"/>
    </source>
</evidence>
<gene>
    <name evidence="14" type="primary">LOC111600090</name>
    <name evidence="15" type="synonym">LOC115482830</name>
</gene>
<dbReference type="OrthoDB" id="527344at2759"/>
<keyword evidence="10" id="KW-0862">Zinc</keyword>